<organism evidence="1 2">
    <name type="scientific">Cryptomeria japonica</name>
    <name type="common">Japanese cedar</name>
    <name type="synonym">Cupressus japonica</name>
    <dbReference type="NCBI Taxonomy" id="3369"/>
    <lineage>
        <taxon>Eukaryota</taxon>
        <taxon>Viridiplantae</taxon>
        <taxon>Streptophyta</taxon>
        <taxon>Embryophyta</taxon>
        <taxon>Tracheophyta</taxon>
        <taxon>Spermatophyta</taxon>
        <taxon>Pinopsida</taxon>
        <taxon>Pinidae</taxon>
        <taxon>Conifers II</taxon>
        <taxon>Cupressales</taxon>
        <taxon>Cupressaceae</taxon>
        <taxon>Cryptomeria</taxon>
    </lineage>
</organism>
<proteinExistence type="predicted"/>
<dbReference type="Proteomes" id="UP001234787">
    <property type="component" value="Unassembled WGS sequence"/>
</dbReference>
<name>A0AAD3NVR7_CRYJA</name>
<keyword evidence="2" id="KW-1185">Reference proteome</keyword>
<evidence type="ECO:0000313" key="2">
    <source>
        <dbReference type="Proteomes" id="UP001234787"/>
    </source>
</evidence>
<evidence type="ECO:0000313" key="1">
    <source>
        <dbReference type="EMBL" id="GLJ59082.1"/>
    </source>
</evidence>
<dbReference type="AlphaFoldDB" id="A0AAD3NVR7"/>
<comment type="caution">
    <text evidence="1">The sequence shown here is derived from an EMBL/GenBank/DDBJ whole genome shotgun (WGS) entry which is preliminary data.</text>
</comment>
<accession>A0AAD3NVR7</accession>
<protein>
    <submittedName>
        <fullName evidence="1">Uncharacterized protein</fullName>
    </submittedName>
</protein>
<gene>
    <name evidence="1" type="ORF">SUGI_1491960</name>
</gene>
<reference evidence="1" key="1">
    <citation type="submission" date="2022-12" db="EMBL/GenBank/DDBJ databases">
        <title>Chromosome-Level Genome Assembly of Japanese Cedar (Cryptomeriajaponica D. Don).</title>
        <authorList>
            <person name="Fujino T."/>
            <person name="Yamaguchi K."/>
            <person name="Yokoyama T."/>
            <person name="Hamanaka T."/>
            <person name="Harazono Y."/>
            <person name="Kamada H."/>
            <person name="Kobayashi W."/>
            <person name="Ujino-Ihara T."/>
            <person name="Uchiyama K."/>
            <person name="Matsumoto A."/>
            <person name="Izuno A."/>
            <person name="Tsumura Y."/>
            <person name="Toyoda A."/>
            <person name="Shigenobu S."/>
            <person name="Moriguchi Y."/>
            <person name="Ueno S."/>
            <person name="Kasahara M."/>
        </authorList>
    </citation>
    <scope>NUCLEOTIDE SEQUENCE</scope>
</reference>
<sequence>MYGKPLICPPPDREFGSCSNRPHPCLARYAMVNKSPTGLTTIKVGVGLKGGREISLRGRCRPTILTGRFNL</sequence>
<dbReference type="EMBL" id="BSEH01000692">
    <property type="protein sequence ID" value="GLJ59082.1"/>
    <property type="molecule type" value="Genomic_DNA"/>
</dbReference>